<evidence type="ECO:0000256" key="1">
    <source>
        <dbReference type="SAM" id="MobiDB-lite"/>
    </source>
</evidence>
<feature type="region of interest" description="Disordered" evidence="1">
    <location>
        <begin position="927"/>
        <end position="955"/>
    </location>
</feature>
<evidence type="ECO:0000313" key="3">
    <source>
        <dbReference type="Proteomes" id="UP000799536"/>
    </source>
</evidence>
<sequence>MGRPSFGFEKIMGRRKSSGNALDGVDLPALQQLAQPLSQPSSPQQNSGESSFRVIPRPEVQDEREKSEAAKKVPEKRTGFGRFAGFGGNKARHQSFEDESASSKRKSSSGTNLSISRPYDNRFGSSSTLPSSADADSNDNMFANLPSRPPIPQYSSHSHTFSSSSGRKALPMLPKSNTMGPFPVQQQDDMISGARRRSRGMTTSSYASTAIAPKLDADLSFDSGFDDLFVGLDKRTSREAKELNGASNGRSILGGKRIFEPKPLDINPALEVEAPLTSWESRGSGDRLMGSPMEHPSPPSPPPPPPPHKYVPLANEVSTEPTKSPGVYEDEDAKLVRESFHARKSVLRESSPEHNSNSIPSSSANSLQTPLTSRTPSNNTYPKPSIRPAGTPLDEDDDNMFASRKNKESEPKKQYTPSPKDSTPATPGPGNTIPVKMTEQEYEAMKRREKVQPSEEDSEPDDYDDEEEAIAKREQEEILRRKQMQQRLARDHLRKSTAFPSDPSRPNSGRASTMTGFPSEVSLNADDWSDEDVPLGILKEHGFPSRGKPPMRPDDAKTSYYRQSTLLPDRPASAGPAGSRASMAYKPAFARKLPEDPFLGAGLVQSSNRESMGFNRPPASVHGGDGYGYAPGVPPGGLVGIIQQEEQQKRLRRGGGASAKDTVGGPLMYEGFNTSASANPMRMSQMPGAGMNMLGMGAGQPMMPVMGLNGMNGMQPIMPMGYGMQPGQDMWQMQQQMMALQMQQMRLMQMNSMNGMQMPHMMGIPPQIASMASFQQQPPSQRPMSIASSRLPPRSRSEGNMMLGVAVNGSSQSNRPFSTFGGLTPPLPVPQPGYAASIAPSERSNVGLASRYRPVVTAGAGGTQDGRDGTSTGSSLTLQATGVAADRASTFHGNGSNERLSVFGGGDRTSTFGGPAADRTSTFGKIKGILKKPSPTPPPVEKVEEREDEENWGSLAARRKKYAKKEKKESKETELGQLYKELGEI</sequence>
<feature type="compositionally biased region" description="Basic and acidic residues" evidence="1">
    <location>
        <begin position="59"/>
        <end position="78"/>
    </location>
</feature>
<keyword evidence="3" id="KW-1185">Reference proteome</keyword>
<feature type="region of interest" description="Disordered" evidence="1">
    <location>
        <begin position="241"/>
        <end position="528"/>
    </location>
</feature>
<feature type="compositionally biased region" description="Acidic residues" evidence="1">
    <location>
        <begin position="454"/>
        <end position="468"/>
    </location>
</feature>
<feature type="compositionally biased region" description="Low complexity" evidence="1">
    <location>
        <begin position="155"/>
        <end position="165"/>
    </location>
</feature>
<dbReference type="EMBL" id="ML993979">
    <property type="protein sequence ID" value="KAF2201364.1"/>
    <property type="molecule type" value="Genomic_DNA"/>
</dbReference>
<accession>A0A9P4JQE4</accession>
<dbReference type="PANTHER" id="PTHR42068">
    <property type="entry name" value="YALI0B18964P"/>
    <property type="match status" value="1"/>
</dbReference>
<feature type="compositionally biased region" description="Polar residues" evidence="1">
    <location>
        <begin position="175"/>
        <end position="186"/>
    </location>
</feature>
<feature type="compositionally biased region" description="Low complexity" evidence="1">
    <location>
        <begin position="32"/>
        <end position="45"/>
    </location>
</feature>
<feature type="compositionally biased region" description="Polar residues" evidence="1">
    <location>
        <begin position="504"/>
        <end position="516"/>
    </location>
</feature>
<proteinExistence type="predicted"/>
<feature type="compositionally biased region" description="Basic and acidic residues" evidence="1">
    <location>
        <begin position="443"/>
        <end position="453"/>
    </location>
</feature>
<feature type="compositionally biased region" description="Polar residues" evidence="1">
    <location>
        <begin position="367"/>
        <end position="382"/>
    </location>
</feature>
<dbReference type="Proteomes" id="UP000799536">
    <property type="component" value="Unassembled WGS sequence"/>
</dbReference>
<feature type="compositionally biased region" description="Polar residues" evidence="1">
    <location>
        <begin position="123"/>
        <end position="141"/>
    </location>
</feature>
<name>A0A9P4JQE4_9PLEO</name>
<feature type="compositionally biased region" description="Pro residues" evidence="1">
    <location>
        <begin position="295"/>
        <end position="309"/>
    </location>
</feature>
<reference evidence="2" key="1">
    <citation type="journal article" date="2020" name="Stud. Mycol.">
        <title>101 Dothideomycetes genomes: a test case for predicting lifestyles and emergence of pathogens.</title>
        <authorList>
            <person name="Haridas S."/>
            <person name="Albert R."/>
            <person name="Binder M."/>
            <person name="Bloem J."/>
            <person name="Labutti K."/>
            <person name="Salamov A."/>
            <person name="Andreopoulos B."/>
            <person name="Baker S."/>
            <person name="Barry K."/>
            <person name="Bills G."/>
            <person name="Bluhm B."/>
            <person name="Cannon C."/>
            <person name="Castanera R."/>
            <person name="Culley D."/>
            <person name="Daum C."/>
            <person name="Ezra D."/>
            <person name="Gonzalez J."/>
            <person name="Henrissat B."/>
            <person name="Kuo A."/>
            <person name="Liang C."/>
            <person name="Lipzen A."/>
            <person name="Lutzoni F."/>
            <person name="Magnuson J."/>
            <person name="Mondo S."/>
            <person name="Nolan M."/>
            <person name="Ohm R."/>
            <person name="Pangilinan J."/>
            <person name="Park H.-J."/>
            <person name="Ramirez L."/>
            <person name="Alfaro M."/>
            <person name="Sun H."/>
            <person name="Tritt A."/>
            <person name="Yoshinaga Y."/>
            <person name="Zwiers L.-H."/>
            <person name="Turgeon B."/>
            <person name="Goodwin S."/>
            <person name="Spatafora J."/>
            <person name="Crous P."/>
            <person name="Grigoriev I."/>
        </authorList>
    </citation>
    <scope>NUCLEOTIDE SEQUENCE</scope>
    <source>
        <strain evidence="2">ATCC 74209</strain>
    </source>
</reference>
<feature type="compositionally biased region" description="Basic and acidic residues" evidence="1">
    <location>
        <begin position="469"/>
        <end position="480"/>
    </location>
</feature>
<feature type="region of interest" description="Disordered" evidence="1">
    <location>
        <begin position="32"/>
        <end position="186"/>
    </location>
</feature>
<gene>
    <name evidence="2" type="ORF">GQ43DRAFT_487478</name>
</gene>
<organism evidence="2 3">
    <name type="scientific">Delitschia confertaspora ATCC 74209</name>
    <dbReference type="NCBI Taxonomy" id="1513339"/>
    <lineage>
        <taxon>Eukaryota</taxon>
        <taxon>Fungi</taxon>
        <taxon>Dikarya</taxon>
        <taxon>Ascomycota</taxon>
        <taxon>Pezizomycotina</taxon>
        <taxon>Dothideomycetes</taxon>
        <taxon>Pleosporomycetidae</taxon>
        <taxon>Pleosporales</taxon>
        <taxon>Delitschiaceae</taxon>
        <taxon>Delitschia</taxon>
    </lineage>
</organism>
<dbReference type="OrthoDB" id="5396252at2759"/>
<protein>
    <submittedName>
        <fullName evidence="2">Uncharacterized protein</fullName>
    </submittedName>
</protein>
<feature type="compositionally biased region" description="Basic and acidic residues" evidence="1">
    <location>
        <begin position="333"/>
        <end position="352"/>
    </location>
</feature>
<dbReference type="PANTHER" id="PTHR42068:SF1">
    <property type="entry name" value="YALI0B18964P"/>
    <property type="match status" value="1"/>
</dbReference>
<evidence type="ECO:0000313" key="2">
    <source>
        <dbReference type="EMBL" id="KAF2201364.1"/>
    </source>
</evidence>
<feature type="compositionally biased region" description="Low complexity" evidence="1">
    <location>
        <begin position="353"/>
        <end position="366"/>
    </location>
</feature>
<feature type="compositionally biased region" description="Polar residues" evidence="1">
    <location>
        <begin position="415"/>
        <end position="425"/>
    </location>
</feature>
<comment type="caution">
    <text evidence="2">The sequence shown here is derived from an EMBL/GenBank/DDBJ whole genome shotgun (WGS) entry which is preliminary data.</text>
</comment>
<dbReference type="AlphaFoldDB" id="A0A9P4JQE4"/>